<sequence length="149" mass="16537">MFLISSKGSSSSYPQTETELAPSPVDVSAFVYCHCSRKNYSIDEKTLRSDSSIRLFPREATSAGDRKTRNPLPPAPSLNVVGEKSEFFYLSPKKNEGGSPRSVQAFSSFATAFVTHLTFFTGERIEQPSNYTTFSEEALRDSRLVDTNC</sequence>
<dbReference type="AlphaFoldDB" id="A0AAN9EVS1"/>
<reference evidence="1 2" key="1">
    <citation type="submission" date="2024-01" db="EMBL/GenBank/DDBJ databases">
        <title>The genomes of 5 underutilized Papilionoideae crops provide insights into root nodulation and disease resistance.</title>
        <authorList>
            <person name="Yuan L."/>
        </authorList>
    </citation>
    <scope>NUCLEOTIDE SEQUENCE [LARGE SCALE GENOMIC DNA]</scope>
    <source>
        <strain evidence="1">LY-2023</strain>
        <tissue evidence="1">Leaf</tissue>
    </source>
</reference>
<protein>
    <submittedName>
        <fullName evidence="1">Uncharacterized protein</fullName>
    </submittedName>
</protein>
<evidence type="ECO:0000313" key="1">
    <source>
        <dbReference type="EMBL" id="KAK7262155.1"/>
    </source>
</evidence>
<dbReference type="Proteomes" id="UP001359559">
    <property type="component" value="Unassembled WGS sequence"/>
</dbReference>
<name>A0AAN9EVS1_CLITE</name>
<organism evidence="1 2">
    <name type="scientific">Clitoria ternatea</name>
    <name type="common">Butterfly pea</name>
    <dbReference type="NCBI Taxonomy" id="43366"/>
    <lineage>
        <taxon>Eukaryota</taxon>
        <taxon>Viridiplantae</taxon>
        <taxon>Streptophyta</taxon>
        <taxon>Embryophyta</taxon>
        <taxon>Tracheophyta</taxon>
        <taxon>Spermatophyta</taxon>
        <taxon>Magnoliopsida</taxon>
        <taxon>eudicotyledons</taxon>
        <taxon>Gunneridae</taxon>
        <taxon>Pentapetalae</taxon>
        <taxon>rosids</taxon>
        <taxon>fabids</taxon>
        <taxon>Fabales</taxon>
        <taxon>Fabaceae</taxon>
        <taxon>Papilionoideae</taxon>
        <taxon>50 kb inversion clade</taxon>
        <taxon>NPAAA clade</taxon>
        <taxon>indigoferoid/millettioid clade</taxon>
        <taxon>Phaseoleae</taxon>
        <taxon>Clitoria</taxon>
    </lineage>
</organism>
<accession>A0AAN9EVS1</accession>
<evidence type="ECO:0000313" key="2">
    <source>
        <dbReference type="Proteomes" id="UP001359559"/>
    </source>
</evidence>
<dbReference type="EMBL" id="JAYKXN010000008">
    <property type="protein sequence ID" value="KAK7262155.1"/>
    <property type="molecule type" value="Genomic_DNA"/>
</dbReference>
<gene>
    <name evidence="1" type="ORF">RJT34_29716</name>
</gene>
<proteinExistence type="predicted"/>
<keyword evidence="2" id="KW-1185">Reference proteome</keyword>
<comment type="caution">
    <text evidence="1">The sequence shown here is derived from an EMBL/GenBank/DDBJ whole genome shotgun (WGS) entry which is preliminary data.</text>
</comment>